<dbReference type="SUPFAM" id="SSF52058">
    <property type="entry name" value="L domain-like"/>
    <property type="match status" value="1"/>
</dbReference>
<dbReference type="Pfam" id="PF13516">
    <property type="entry name" value="LRR_6"/>
    <property type="match status" value="1"/>
</dbReference>
<evidence type="ECO:0000256" key="1">
    <source>
        <dbReference type="ARBA" id="ARBA00022614"/>
    </source>
</evidence>
<dbReference type="OMA" id="NPCTDES"/>
<dbReference type="Gene3D" id="3.80.10.10">
    <property type="entry name" value="Ribonuclease Inhibitor"/>
    <property type="match status" value="2"/>
</dbReference>
<dbReference type="EMBL" id="JH767179">
    <property type="protein sequence ID" value="EQC30049.1"/>
    <property type="molecule type" value="Genomic_DNA"/>
</dbReference>
<dbReference type="InterPro" id="IPR001611">
    <property type="entry name" value="Leu-rich_rpt"/>
</dbReference>
<proteinExistence type="predicted"/>
<dbReference type="VEuPathDB" id="FungiDB:SDRG_12326"/>
<accession>T0PX17</accession>
<evidence type="ECO:0000313" key="4">
    <source>
        <dbReference type="EMBL" id="EQC30049.1"/>
    </source>
</evidence>
<evidence type="ECO:0000313" key="5">
    <source>
        <dbReference type="Proteomes" id="UP000030762"/>
    </source>
</evidence>
<gene>
    <name evidence="4" type="ORF">SDRG_12326</name>
</gene>
<dbReference type="STRING" id="1156394.T0PX17"/>
<protein>
    <submittedName>
        <fullName evidence="4">Uncharacterized protein</fullName>
    </submittedName>
</protein>
<feature type="region of interest" description="Disordered" evidence="3">
    <location>
        <begin position="1"/>
        <end position="25"/>
    </location>
</feature>
<dbReference type="PANTHER" id="PTHR46652">
    <property type="entry name" value="LEUCINE-RICH REPEAT AND IQ DOMAIN-CONTAINING PROTEIN 1-RELATED"/>
    <property type="match status" value="1"/>
</dbReference>
<sequence>MSDDDPQQADAPQAASPEDDGPPPMFKLFSESLSRIDRTTDNAGFAFTAVDINDKELTSLDQIKDFRHLRFVNVARNKLSDASPVTALEYLVQLNLAENSFSALPKLKNAHLKALDMSKNQLTALTGGESKSLESLKVNGNAITSLTGLGDFPALQALEISQNAIAELATPPELVSLESLIISENQLANLNGLGAFPNLTSFKAELNNMTTLTDLAALGALTKLQDIDLTGNAVTEVEHYRLDLVLLLPKLSKLDGIAITDDERIAAIQLHADRTAAPPADEP</sequence>
<organism evidence="4 5">
    <name type="scientific">Saprolegnia diclina (strain VS20)</name>
    <dbReference type="NCBI Taxonomy" id="1156394"/>
    <lineage>
        <taxon>Eukaryota</taxon>
        <taxon>Sar</taxon>
        <taxon>Stramenopiles</taxon>
        <taxon>Oomycota</taxon>
        <taxon>Saprolegniomycetes</taxon>
        <taxon>Saprolegniales</taxon>
        <taxon>Saprolegniaceae</taxon>
        <taxon>Saprolegnia</taxon>
    </lineage>
</organism>
<dbReference type="AlphaFoldDB" id="T0PX17"/>
<dbReference type="RefSeq" id="XP_008616616.1">
    <property type="nucleotide sequence ID" value="XM_008618394.1"/>
</dbReference>
<keyword evidence="2" id="KW-0677">Repeat</keyword>
<dbReference type="GeneID" id="19953053"/>
<evidence type="ECO:0000256" key="2">
    <source>
        <dbReference type="ARBA" id="ARBA00022737"/>
    </source>
</evidence>
<evidence type="ECO:0000256" key="3">
    <source>
        <dbReference type="SAM" id="MobiDB-lite"/>
    </source>
</evidence>
<dbReference type="Proteomes" id="UP000030762">
    <property type="component" value="Unassembled WGS sequence"/>
</dbReference>
<reference evidence="4 5" key="1">
    <citation type="submission" date="2012-04" db="EMBL/GenBank/DDBJ databases">
        <title>The Genome Sequence of Saprolegnia declina VS20.</title>
        <authorList>
            <consortium name="The Broad Institute Genome Sequencing Platform"/>
            <person name="Russ C."/>
            <person name="Nusbaum C."/>
            <person name="Tyler B."/>
            <person name="van West P."/>
            <person name="Dieguez-Uribeondo J."/>
            <person name="de Bruijn I."/>
            <person name="Tripathy S."/>
            <person name="Jiang R."/>
            <person name="Young S.K."/>
            <person name="Zeng Q."/>
            <person name="Gargeya S."/>
            <person name="Fitzgerald M."/>
            <person name="Haas B."/>
            <person name="Abouelleil A."/>
            <person name="Alvarado L."/>
            <person name="Arachchi H.M."/>
            <person name="Berlin A."/>
            <person name="Chapman S.B."/>
            <person name="Goldberg J."/>
            <person name="Griggs A."/>
            <person name="Gujja S."/>
            <person name="Hansen M."/>
            <person name="Howarth C."/>
            <person name="Imamovic A."/>
            <person name="Larimer J."/>
            <person name="McCowen C."/>
            <person name="Montmayeur A."/>
            <person name="Murphy C."/>
            <person name="Neiman D."/>
            <person name="Pearson M."/>
            <person name="Priest M."/>
            <person name="Roberts A."/>
            <person name="Saif S."/>
            <person name="Shea T."/>
            <person name="Sisk P."/>
            <person name="Sykes S."/>
            <person name="Wortman J."/>
            <person name="Nusbaum C."/>
            <person name="Birren B."/>
        </authorList>
    </citation>
    <scope>NUCLEOTIDE SEQUENCE [LARGE SCALE GENOMIC DNA]</scope>
    <source>
        <strain evidence="4 5">VS20</strain>
    </source>
</reference>
<dbReference type="InParanoid" id="T0PX17"/>
<dbReference type="Pfam" id="PF14580">
    <property type="entry name" value="LRR_9"/>
    <property type="match status" value="1"/>
</dbReference>
<dbReference type="eggNOG" id="KOG0531">
    <property type="taxonomic scope" value="Eukaryota"/>
</dbReference>
<keyword evidence="5" id="KW-1185">Reference proteome</keyword>
<name>T0PX17_SAPDV</name>
<dbReference type="InterPro" id="IPR050836">
    <property type="entry name" value="SDS22/Internalin_LRR"/>
</dbReference>
<keyword evidence="1" id="KW-0433">Leucine-rich repeat</keyword>
<dbReference type="PANTHER" id="PTHR46652:SF3">
    <property type="entry name" value="LEUCINE-RICH REPEAT-CONTAINING PROTEIN 9"/>
    <property type="match status" value="1"/>
</dbReference>
<dbReference type="OrthoDB" id="271226at2759"/>
<dbReference type="InterPro" id="IPR032675">
    <property type="entry name" value="LRR_dom_sf"/>
</dbReference>